<protein>
    <submittedName>
        <fullName evidence="2">Uncharacterized protein</fullName>
    </submittedName>
</protein>
<evidence type="ECO:0000313" key="3">
    <source>
        <dbReference type="Proteomes" id="UP000017559"/>
    </source>
</evidence>
<dbReference type="OrthoDB" id="3055168at2759"/>
<keyword evidence="3" id="KW-1185">Reference proteome</keyword>
<feature type="compositionally biased region" description="Basic and acidic residues" evidence="1">
    <location>
        <begin position="183"/>
        <end position="192"/>
    </location>
</feature>
<proteinExistence type="predicted"/>
<accession>V2X760</accession>
<dbReference type="Proteomes" id="UP000017559">
    <property type="component" value="Unassembled WGS sequence"/>
</dbReference>
<dbReference type="KEGG" id="mrr:Moror_8673"/>
<sequence>MDSESLQGRCQPPIEHMCKIRRLFHITMAHFHSIAAPDSTSNTISCAENVPSVLATSHLRVAFRVYFRSSDLIHGGADLAYQGITLGHHTLDGALDKTGVSASIPPALHEISDGSLGLLRRGIHDVGSTSGNILKSFDTMSLHGQDKDIGGNLRNPRGQQLQHQGNHQGNGRPKCKGTAAHSPEARLGARHEGTRLSDVIAVGIERDSRCGDVKADWQSYGSFVGGLPECNDLGFIFSL</sequence>
<evidence type="ECO:0000313" key="2">
    <source>
        <dbReference type="EMBL" id="ESK89602.1"/>
    </source>
</evidence>
<gene>
    <name evidence="2" type="ORF">Moror_8673</name>
</gene>
<feature type="compositionally biased region" description="Low complexity" evidence="1">
    <location>
        <begin position="158"/>
        <end position="171"/>
    </location>
</feature>
<organism evidence="2 3">
    <name type="scientific">Moniliophthora roreri (strain MCA 2997)</name>
    <name type="common">Cocoa frosty pod rot fungus</name>
    <name type="synonym">Crinipellis roreri</name>
    <dbReference type="NCBI Taxonomy" id="1381753"/>
    <lineage>
        <taxon>Eukaryota</taxon>
        <taxon>Fungi</taxon>
        <taxon>Dikarya</taxon>
        <taxon>Basidiomycota</taxon>
        <taxon>Agaricomycotina</taxon>
        <taxon>Agaricomycetes</taxon>
        <taxon>Agaricomycetidae</taxon>
        <taxon>Agaricales</taxon>
        <taxon>Marasmiineae</taxon>
        <taxon>Marasmiaceae</taxon>
        <taxon>Moniliophthora</taxon>
    </lineage>
</organism>
<reference evidence="2 3" key="1">
    <citation type="journal article" date="2014" name="BMC Genomics">
        <title>Genome and secretome analysis of the hemibiotrophic fungal pathogen, Moniliophthora roreri, which causes frosty pod rot disease of cacao: mechanisms of the biotrophic and necrotrophic phases.</title>
        <authorList>
            <person name="Meinhardt L.W."/>
            <person name="Costa G.G.L."/>
            <person name="Thomazella D.P.T."/>
            <person name="Teixeira P.J.P.L."/>
            <person name="Carazzolle M.F."/>
            <person name="Schuster S.C."/>
            <person name="Carlson J.E."/>
            <person name="Guiltinan M.J."/>
            <person name="Mieczkowski P."/>
            <person name="Farmer A."/>
            <person name="Ramaraj T."/>
            <person name="Crozier J."/>
            <person name="Davis R.E."/>
            <person name="Shao J."/>
            <person name="Melnick R.L."/>
            <person name="Pereira G.A.G."/>
            <person name="Bailey B.A."/>
        </authorList>
    </citation>
    <scope>NUCLEOTIDE SEQUENCE [LARGE SCALE GENOMIC DNA]</scope>
    <source>
        <strain evidence="2 3">MCA 2997</strain>
    </source>
</reference>
<name>V2X760_MONRO</name>
<comment type="caution">
    <text evidence="2">The sequence shown here is derived from an EMBL/GenBank/DDBJ whole genome shotgun (WGS) entry which is preliminary data.</text>
</comment>
<dbReference type="HOGENOM" id="CLU_1161416_0_0_1"/>
<feature type="region of interest" description="Disordered" evidence="1">
    <location>
        <begin position="146"/>
        <end position="192"/>
    </location>
</feature>
<dbReference type="EMBL" id="AWSO01000548">
    <property type="protein sequence ID" value="ESK89602.1"/>
    <property type="molecule type" value="Genomic_DNA"/>
</dbReference>
<dbReference type="AlphaFoldDB" id="V2X760"/>
<evidence type="ECO:0000256" key="1">
    <source>
        <dbReference type="SAM" id="MobiDB-lite"/>
    </source>
</evidence>